<comment type="similarity">
    <text evidence="3">Belongs to the 4HPPD family.</text>
</comment>
<evidence type="ECO:0000256" key="5">
    <source>
        <dbReference type="ARBA" id="ARBA00022723"/>
    </source>
</evidence>
<dbReference type="GO" id="GO:0006572">
    <property type="term" value="P:L-tyrosine catabolic process"/>
    <property type="evidence" value="ECO:0007669"/>
    <property type="project" value="UniProtKB-KW"/>
</dbReference>
<evidence type="ECO:0000256" key="3">
    <source>
        <dbReference type="ARBA" id="ARBA00005877"/>
    </source>
</evidence>
<organism evidence="11">
    <name type="scientific">Populus alba</name>
    <name type="common">White poplar</name>
    <dbReference type="NCBI Taxonomy" id="43335"/>
    <lineage>
        <taxon>Eukaryota</taxon>
        <taxon>Viridiplantae</taxon>
        <taxon>Streptophyta</taxon>
        <taxon>Embryophyta</taxon>
        <taxon>Tracheophyta</taxon>
        <taxon>Spermatophyta</taxon>
        <taxon>Magnoliopsida</taxon>
        <taxon>eudicotyledons</taxon>
        <taxon>Gunneridae</taxon>
        <taxon>Pentapetalae</taxon>
        <taxon>rosids</taxon>
        <taxon>fabids</taxon>
        <taxon>Malpighiales</taxon>
        <taxon>Salicaceae</taxon>
        <taxon>Saliceae</taxon>
        <taxon>Populus</taxon>
    </lineage>
</organism>
<keyword evidence="11" id="KW-0223">Dioxygenase</keyword>
<sequence>MRHQRHQNQLTFRPFQSEPFPPRRILVLGRNKHGKPFLLGTRHANRLQIRPLYCNATHASYLLRSGDLNFLFTAPYSPSIASMDNLSHTATASIPTFNHETCRNFSAKHGLAVRAIAIEVDDAELAFTTSVAHGAKPSASPILLDNGAVITEVHLYGDVVLRYVSYSNSENDDSSPDNWFLPKFEAVSSFPLDYGIRRLDHAVGNVPELAPALNYVKEFTGFHEFAEFTAEDVGTSESGLNAVVLANNEETVLLPINEPVLGTKRKSQIQLIWSTMKGLECNIWRL</sequence>
<dbReference type="InterPro" id="IPR041736">
    <property type="entry name" value="4OHPhenylPyrv_dOase_N"/>
</dbReference>
<keyword evidence="5" id="KW-0479">Metal-binding</keyword>
<keyword evidence="6" id="KW-0677">Repeat</keyword>
<accession>A0A4U5Q0S1</accession>
<dbReference type="InterPro" id="IPR029068">
    <property type="entry name" value="Glyas_Bleomycin-R_OHBP_Dase"/>
</dbReference>
<keyword evidence="11" id="KW-0560">Oxidoreductase</keyword>
<dbReference type="PANTHER" id="PTHR11959:SF1">
    <property type="entry name" value="4-HYDROXYPHENYLPYRUVATE DIOXYGENASE"/>
    <property type="match status" value="1"/>
</dbReference>
<evidence type="ECO:0000256" key="6">
    <source>
        <dbReference type="ARBA" id="ARBA00022737"/>
    </source>
</evidence>
<dbReference type="PANTHER" id="PTHR11959">
    <property type="entry name" value="4-HYDROXYPHENYLPYRUVATE DIOXYGENASE"/>
    <property type="match status" value="1"/>
</dbReference>
<evidence type="ECO:0000256" key="2">
    <source>
        <dbReference type="ARBA" id="ARBA00005162"/>
    </source>
</evidence>
<evidence type="ECO:0000256" key="8">
    <source>
        <dbReference type="ARBA" id="ARBA00023004"/>
    </source>
</evidence>
<dbReference type="Gene3D" id="3.10.180.10">
    <property type="entry name" value="2,3-Dihydroxybiphenyl 1,2-Dioxygenase, domain 1"/>
    <property type="match status" value="2"/>
</dbReference>
<dbReference type="GO" id="GO:0003868">
    <property type="term" value="F:4-hydroxyphenylpyruvate dioxygenase activity"/>
    <property type="evidence" value="ECO:0007669"/>
    <property type="project" value="UniProtKB-EC"/>
</dbReference>
<comment type="cofactor">
    <cofactor evidence="1">
        <name>Fe cation</name>
        <dbReference type="ChEBI" id="CHEBI:24875"/>
    </cofactor>
</comment>
<feature type="domain" description="VOC" evidence="10">
    <location>
        <begin position="198"/>
        <end position="286"/>
    </location>
</feature>
<evidence type="ECO:0000256" key="9">
    <source>
        <dbReference type="ARBA" id="ARBA00023232"/>
    </source>
</evidence>
<proteinExistence type="inferred from homology"/>
<evidence type="ECO:0000256" key="4">
    <source>
        <dbReference type="ARBA" id="ARBA00013222"/>
    </source>
</evidence>
<dbReference type="SUPFAM" id="SSF54593">
    <property type="entry name" value="Glyoxalase/Bleomycin resistance protein/Dihydroxybiphenyl dioxygenase"/>
    <property type="match status" value="1"/>
</dbReference>
<comment type="caution">
    <text evidence="11">The sequence shown here is derived from an EMBL/GenBank/DDBJ whole genome shotgun (WGS) entry which is preliminary data.</text>
</comment>
<comment type="pathway">
    <text evidence="2">Amino-acid degradation; L-phenylalanine degradation; acetoacetate and fumarate from L-phenylalanine: step 3/6.</text>
</comment>
<dbReference type="InterPro" id="IPR037523">
    <property type="entry name" value="VOC_core"/>
</dbReference>
<evidence type="ECO:0000256" key="1">
    <source>
        <dbReference type="ARBA" id="ARBA00001962"/>
    </source>
</evidence>
<evidence type="ECO:0000256" key="7">
    <source>
        <dbReference type="ARBA" id="ARBA00022878"/>
    </source>
</evidence>
<dbReference type="GO" id="GO:0006559">
    <property type="term" value="P:L-phenylalanine catabolic process"/>
    <property type="evidence" value="ECO:0007669"/>
    <property type="project" value="UniProtKB-KW"/>
</dbReference>
<reference evidence="11" key="1">
    <citation type="submission" date="2018-10" db="EMBL/GenBank/DDBJ databases">
        <title>Population genomic analysis revealed the cold adaptation of white poplar.</title>
        <authorList>
            <person name="Liu Y.-J."/>
        </authorList>
    </citation>
    <scope>NUCLEOTIDE SEQUENCE [LARGE SCALE GENOMIC DNA]</scope>
    <source>
        <strain evidence="11">PAL-ZL1</strain>
    </source>
</reference>
<dbReference type="AlphaFoldDB" id="A0A4U5Q0S1"/>
<dbReference type="EC" id="1.13.11.27" evidence="4"/>
<dbReference type="InterPro" id="IPR005956">
    <property type="entry name" value="4OHPhenylPyrv_dOase"/>
</dbReference>
<evidence type="ECO:0000313" key="11">
    <source>
        <dbReference type="EMBL" id="TKS03560.1"/>
    </source>
</evidence>
<dbReference type="STRING" id="43335.A0A4U5Q0S1"/>
<evidence type="ECO:0000259" key="10">
    <source>
        <dbReference type="PROSITE" id="PS51819"/>
    </source>
</evidence>
<dbReference type="PROSITE" id="PS51819">
    <property type="entry name" value="VOC"/>
    <property type="match status" value="1"/>
</dbReference>
<keyword evidence="7" id="KW-0828">Tyrosine catabolism</keyword>
<protein>
    <recommendedName>
        <fullName evidence="4">4-hydroxyphenylpyruvate dioxygenase</fullName>
        <ecNumber evidence="4">1.13.11.27</ecNumber>
    </recommendedName>
</protein>
<dbReference type="EMBL" id="RCHU01000504">
    <property type="protein sequence ID" value="TKS03560.1"/>
    <property type="molecule type" value="Genomic_DNA"/>
</dbReference>
<keyword evidence="9" id="KW-0585">Phenylalanine catabolism</keyword>
<keyword evidence="8" id="KW-0408">Iron</keyword>
<keyword evidence="11" id="KW-0670">Pyruvate</keyword>
<name>A0A4U5Q0S1_POPAL</name>
<dbReference type="CDD" id="cd08342">
    <property type="entry name" value="HPPD_N_like"/>
    <property type="match status" value="1"/>
</dbReference>
<gene>
    <name evidence="11" type="ORF">D5086_0000155570</name>
</gene>
<dbReference type="GO" id="GO:0046872">
    <property type="term" value="F:metal ion binding"/>
    <property type="evidence" value="ECO:0007669"/>
    <property type="project" value="UniProtKB-KW"/>
</dbReference>